<evidence type="ECO:0000313" key="2">
    <source>
        <dbReference type="EMBL" id="QDV06968.1"/>
    </source>
</evidence>
<evidence type="ECO:0008006" key="4">
    <source>
        <dbReference type="Google" id="ProtNLM"/>
    </source>
</evidence>
<feature type="signal peptide" evidence="1">
    <location>
        <begin position="1"/>
        <end position="24"/>
    </location>
</feature>
<dbReference type="EMBL" id="CP036434">
    <property type="protein sequence ID" value="QDV06968.1"/>
    <property type="molecule type" value="Genomic_DNA"/>
</dbReference>
<sequence precursor="true">MNHSLTALVTTSCLLIAATGVASAQSPAPVEVPDRSGRDQLYAWLDRLDYPDGVDLRTVRWTRPGESGLAFVVSESDDRIELFAFGGFSLRVPKAQGPGAADAIRMEFVEFADAAERWLHEVQPGSSDDQGDDDGAFGFGNVLPVRSQLIMAARRAYRSDAGDLESRLLGAAAIRYGLEGRSRGRSGTPLAALLRADTEVFERVAAWTGSGMTADLAGKRARLLRFAELFPESHFAGPAGSEADILARMIVEAPGLPTDEELESLTGESLARALVQRLRDSEAVFSINGSVSLHSRGKGSTMLDRLISMGDASLPALVDAFGDTTLTRAVSHGLGLSPETIKVGTAAQMGVQAITGKWFATPQAARDWLLRRQAEGESTLLTEEILNKGWVDTEAIRRLVGSDPAAAAQALRSLLAADMAISRRVQLISELGQADHVSIEAIMSEQCAPERPFAVRQMAAQRLGRWDPKRARSVALEILRTDPGHGSPRLPATQAAFFDDQVHEDAWRRLAVQLVELEAWDAIAAETPMKTAITRYAIGREIAARESVLTRDPAIARILLRGLVDGAEVASLIPHGSPYRGPDSRVSDLVGAYLLARGGNAAAFPVDAPREDRDRVLEEIRNRLRVSLGEEPEPTPVGAPAIPPLDDEVVAPLVKAMQSADLDALDAAEAKIALAGLEALPALRRSMESFEGPPSQRSALERGITRLGTTVNRVILRPDGDETLGAELSKLEGRPLDHEAILAWLQRTITTGAAVRLLIHRPAGDSGCTLVLAAGDPEQPDRLRLDGAIGQGSYRELDDRAWQSVRRWLHFTSERPPEQGWTIRIDLR</sequence>
<evidence type="ECO:0000313" key="3">
    <source>
        <dbReference type="Proteomes" id="UP000320390"/>
    </source>
</evidence>
<keyword evidence="3" id="KW-1185">Reference proteome</keyword>
<proteinExistence type="predicted"/>
<reference evidence="2 3" key="1">
    <citation type="submission" date="2019-02" db="EMBL/GenBank/DDBJ databases">
        <title>Deep-cultivation of Planctomycetes and their phenomic and genomic characterization uncovers novel biology.</title>
        <authorList>
            <person name="Wiegand S."/>
            <person name="Jogler M."/>
            <person name="Boedeker C."/>
            <person name="Pinto D."/>
            <person name="Vollmers J."/>
            <person name="Rivas-Marin E."/>
            <person name="Kohn T."/>
            <person name="Peeters S.H."/>
            <person name="Heuer A."/>
            <person name="Rast P."/>
            <person name="Oberbeckmann S."/>
            <person name="Bunk B."/>
            <person name="Jeske O."/>
            <person name="Meyerdierks A."/>
            <person name="Storesund J.E."/>
            <person name="Kallscheuer N."/>
            <person name="Luecker S."/>
            <person name="Lage O.M."/>
            <person name="Pohl T."/>
            <person name="Merkel B.J."/>
            <person name="Hornburger P."/>
            <person name="Mueller R.-W."/>
            <person name="Bruemmer F."/>
            <person name="Labrenz M."/>
            <person name="Spormann A.M."/>
            <person name="Op den Camp H."/>
            <person name="Overmann J."/>
            <person name="Amann R."/>
            <person name="Jetten M.S.M."/>
            <person name="Mascher T."/>
            <person name="Medema M.H."/>
            <person name="Devos D.P."/>
            <person name="Kaster A.-K."/>
            <person name="Ovreas L."/>
            <person name="Rohde M."/>
            <person name="Galperin M.Y."/>
            <person name="Jogler C."/>
        </authorList>
    </citation>
    <scope>NUCLEOTIDE SEQUENCE [LARGE SCALE GENOMIC DNA]</scope>
    <source>
        <strain evidence="2 3">Poly30</strain>
    </source>
</reference>
<name>A0A518ES97_9BACT</name>
<feature type="chain" id="PRO_5021890004" description="HEAT repeat protein" evidence="1">
    <location>
        <begin position="25"/>
        <end position="828"/>
    </location>
</feature>
<protein>
    <recommendedName>
        <fullName evidence="4">HEAT repeat protein</fullName>
    </recommendedName>
</protein>
<gene>
    <name evidence="2" type="ORF">Poly30_24870</name>
</gene>
<dbReference type="Proteomes" id="UP000320390">
    <property type="component" value="Chromosome"/>
</dbReference>
<evidence type="ECO:0000256" key="1">
    <source>
        <dbReference type="SAM" id="SignalP"/>
    </source>
</evidence>
<dbReference type="OrthoDB" id="292367at2"/>
<dbReference type="RefSeq" id="WP_145197622.1">
    <property type="nucleotide sequence ID" value="NZ_CP036434.1"/>
</dbReference>
<accession>A0A518ES97</accession>
<keyword evidence="1" id="KW-0732">Signal</keyword>
<dbReference type="AlphaFoldDB" id="A0A518ES97"/>
<organism evidence="2 3">
    <name type="scientific">Saltatorellus ferox</name>
    <dbReference type="NCBI Taxonomy" id="2528018"/>
    <lineage>
        <taxon>Bacteria</taxon>
        <taxon>Pseudomonadati</taxon>
        <taxon>Planctomycetota</taxon>
        <taxon>Planctomycetia</taxon>
        <taxon>Planctomycetia incertae sedis</taxon>
        <taxon>Saltatorellus</taxon>
    </lineage>
</organism>